<name>A0ABM7VUT8_9ENTR</name>
<keyword evidence="2" id="KW-1185">Reference proteome</keyword>
<organism evidence="1 2">
    <name type="scientific">Phytobacter diazotrophicus</name>
    <dbReference type="NCBI Taxonomy" id="395631"/>
    <lineage>
        <taxon>Bacteria</taxon>
        <taxon>Pseudomonadati</taxon>
        <taxon>Pseudomonadota</taxon>
        <taxon>Gammaproteobacteria</taxon>
        <taxon>Enterobacterales</taxon>
        <taxon>Enterobacteriaceae</taxon>
        <taxon>Phytobacter</taxon>
    </lineage>
</organism>
<proteinExistence type="predicted"/>
<sequence>MKDTRTFSMIDFALQRHDTPAGPLFVAQRHGRIKKCFTQETAIRYLAFFMTSKAFEHSGFRQRHPMVRIDRDDREVWRDGETTTEYLEAHQRCVRRLRRILAKKREAKQWCEKWDAFHDRYVKERDDLQASKPVGVR</sequence>
<evidence type="ECO:0000313" key="2">
    <source>
        <dbReference type="Proteomes" id="UP001320460"/>
    </source>
</evidence>
<dbReference type="EMBL" id="AP025334">
    <property type="protein sequence ID" value="BDD50935.1"/>
    <property type="molecule type" value="Genomic_DNA"/>
</dbReference>
<dbReference type="RefSeq" id="WP_125124568.1">
    <property type="nucleotide sequence ID" value="NZ_AP025334.1"/>
</dbReference>
<protein>
    <submittedName>
        <fullName evidence="1">Uncharacterized protein</fullName>
    </submittedName>
</protein>
<dbReference type="Proteomes" id="UP001320460">
    <property type="component" value="Chromosome"/>
</dbReference>
<accession>A0ABM7VUT8</accession>
<reference evidence="1 2" key="1">
    <citation type="submission" date="2021-12" db="EMBL/GenBank/DDBJ databases">
        <title>Complete genome sequence of Phytobacter diazotrophicus TA9734.</title>
        <authorList>
            <person name="Kubota H."/>
            <person name="Nakayama Y."/>
            <person name="Ariyoshi T."/>
        </authorList>
    </citation>
    <scope>NUCLEOTIDE SEQUENCE [LARGE SCALE GENOMIC DNA]</scope>
    <source>
        <strain evidence="1 2">TA9734</strain>
    </source>
</reference>
<evidence type="ECO:0000313" key="1">
    <source>
        <dbReference type="EMBL" id="BDD50935.1"/>
    </source>
</evidence>
<gene>
    <name evidence="1" type="ORF">PDTA9734_24220</name>
</gene>